<proteinExistence type="predicted"/>
<feature type="region of interest" description="Disordered" evidence="1">
    <location>
        <begin position="714"/>
        <end position="805"/>
    </location>
</feature>
<name>E4X8G6_OIKDI</name>
<protein>
    <submittedName>
        <fullName evidence="2">Uncharacterized protein</fullName>
    </submittedName>
</protein>
<feature type="compositionally biased region" description="Low complexity" evidence="1">
    <location>
        <begin position="736"/>
        <end position="755"/>
    </location>
</feature>
<dbReference type="EMBL" id="FN653029">
    <property type="protein sequence ID" value="CBY08218.1"/>
    <property type="molecule type" value="Genomic_DNA"/>
</dbReference>
<gene>
    <name evidence="2" type="ORF">GSOID_T00004231001</name>
</gene>
<keyword evidence="3" id="KW-1185">Reference proteome</keyword>
<dbReference type="Proteomes" id="UP000001307">
    <property type="component" value="Unassembled WGS sequence"/>
</dbReference>
<evidence type="ECO:0000313" key="2">
    <source>
        <dbReference type="EMBL" id="CBY08218.1"/>
    </source>
</evidence>
<evidence type="ECO:0000313" key="3">
    <source>
        <dbReference type="Proteomes" id="UP000001307"/>
    </source>
</evidence>
<accession>E4X8G6</accession>
<organism evidence="2">
    <name type="scientific">Oikopleura dioica</name>
    <name type="common">Tunicate</name>
    <dbReference type="NCBI Taxonomy" id="34765"/>
    <lineage>
        <taxon>Eukaryota</taxon>
        <taxon>Metazoa</taxon>
        <taxon>Chordata</taxon>
        <taxon>Tunicata</taxon>
        <taxon>Appendicularia</taxon>
        <taxon>Copelata</taxon>
        <taxon>Oikopleuridae</taxon>
        <taxon>Oikopleura</taxon>
    </lineage>
</organism>
<evidence type="ECO:0000256" key="1">
    <source>
        <dbReference type="SAM" id="MobiDB-lite"/>
    </source>
</evidence>
<sequence length="1441" mass="161723">MQISRTTHVVFETERQFFTLRILIPQFLGPAMSFETERYSKYTALYRREVGTLDGRDQFFNRVEAEVKALNQLQPQIHHREVVDLPASEAEKHWKKQADQTRFLILQNSLPGFRPPSPEFRATSAEAKFYQPAKPLGTASNNESSFTVAPYGVKGQFALYKTQWNRTQRNPQHLRVGHPAYEFRLNSVYSKAGLPALQKLQGYRYRFDIFKNLPQSQFTAAQIQQVSVGLKVALESLDLSSELFRDDVFACHGKNHRDQDAGTGFAALLGKRQTPTEKTVNGVIVHGQRPTRISEIAFKLSEFRQLFPKLRDRCIVRGLLGCSSNDLPDHASLLSLEEYSYALRGFSILPKRRRLSFVIEVYESGVCLGTCFFSATLKTFQLALGENCIEPRLYVSEAFNHRLSDGPLSQYEYLKKDWRAIRGQQEAIECLEDEYKSAMEQLAALHYCLESHEKVQRLIPLPDRQLRLLSLQYYNEALEDTLVLKILKYKGLQQMLRTRSELNLEIPGQQQRILEDPLPPLEPGYTNVRMGSTVLRLTNTDLQHIDLYFQQEVQPLINAEIAIRRKVKTLGYTWTRPAAMQELVLRVKGHAQFLHCNECSTRVYRPGCECVSQWLEQKLLGNVNDPVFQGCEVCLSYDENINPCHCHIAAAEEIQAELAQYRDGDQGPACLLCLNFRSCKCPLLALIEHAEGDDEAYDEISEYFTPRSSSVVTESLTNRSTSVTSDPSTSPPPPVVTKDSVFKTAPSKPAATTTTKPEHRFVHPFYGRTGRPSPQVAPNSQHPSEKKEISRPGTISSDRGSLVGVPSIKDESEMSLMTVSESLHSLGSIHEIKGDSASELAAVAAGDTSVQSADQDVSGTELAENLASEPSLTGVQPGHLALAYKRTQDYDPMSAAASELNYQAPEPPKIRGYSKIPAGYVPFNGDIEGDVHGVPKTYQQRKSDGTFEVNDSTPALYKSSIIAFSQNASTESMKDRYTSTRPDGTRFCPRGTLNKILGDLNTAEQVKEPSDVPDFLLAGPTGYRVYYLCQPAMISNKVDEAPKLIPRKAVKIRSLRMEEPTDVPPHTRRTWLHKVVDAESHGNLPLEISLQFSGQLSLQSHGWEEVILSDGRRGLKSMVPGKSAGTFTLSCGSSRGEGFDWPLKLGARWLVILLCGGGRRMKRRSFLSSGNVAVDIPALRAAQAAATPLVQDQSEGAGPDSKTIDPEYVPESFNGKWEKISEPGKEEYYQRCDWEGFGFKWRLHGFDEDYGHRVTLTIGDSVPVDTLNAIYGLHYWAVSHFDAIKARYEEIHRASGRNLSEKQLARCFGPLRFSLAALDPKWSRFVPLVSRILGNDWKDHLERLLYALNDNDFDVVYNYASTVGPDIDLLLGEEKQFPEVDVEQIGRVDNEGRAIYLEEEIDSLENLSDFGHSYAAEALTQRACMSLKAYGTHEFAETENL</sequence>
<dbReference type="InParanoid" id="E4X8G6"/>
<reference evidence="2" key="1">
    <citation type="journal article" date="2010" name="Science">
        <title>Plasticity of animal genome architecture unmasked by rapid evolution of a pelagic tunicate.</title>
        <authorList>
            <person name="Denoeud F."/>
            <person name="Henriet S."/>
            <person name="Mungpakdee S."/>
            <person name="Aury J.M."/>
            <person name="Da Silva C."/>
            <person name="Brinkmann H."/>
            <person name="Mikhaleva J."/>
            <person name="Olsen L.C."/>
            <person name="Jubin C."/>
            <person name="Canestro C."/>
            <person name="Bouquet J.M."/>
            <person name="Danks G."/>
            <person name="Poulain J."/>
            <person name="Campsteijn C."/>
            <person name="Adamski M."/>
            <person name="Cross I."/>
            <person name="Yadetie F."/>
            <person name="Muffato M."/>
            <person name="Louis A."/>
            <person name="Butcher S."/>
            <person name="Tsagkogeorga G."/>
            <person name="Konrad A."/>
            <person name="Singh S."/>
            <person name="Jensen M.F."/>
            <person name="Cong E.H."/>
            <person name="Eikeseth-Otteraa H."/>
            <person name="Noel B."/>
            <person name="Anthouard V."/>
            <person name="Porcel B.M."/>
            <person name="Kachouri-Lafond R."/>
            <person name="Nishino A."/>
            <person name="Ugolini M."/>
            <person name="Chourrout P."/>
            <person name="Nishida H."/>
            <person name="Aasland R."/>
            <person name="Huzurbazar S."/>
            <person name="Westhof E."/>
            <person name="Delsuc F."/>
            <person name="Lehrach H."/>
            <person name="Reinhardt R."/>
            <person name="Weissenbach J."/>
            <person name="Roy S.W."/>
            <person name="Artiguenave F."/>
            <person name="Postlethwait J.H."/>
            <person name="Manak J.R."/>
            <person name="Thompson E.M."/>
            <person name="Jaillon O."/>
            <person name="Du Pasquier L."/>
            <person name="Boudinot P."/>
            <person name="Liberles D.A."/>
            <person name="Volff J.N."/>
            <person name="Philippe H."/>
            <person name="Lenhard B."/>
            <person name="Roest Crollius H."/>
            <person name="Wincker P."/>
            <person name="Chourrout D."/>
        </authorList>
    </citation>
    <scope>NUCLEOTIDE SEQUENCE [LARGE SCALE GENOMIC DNA]</scope>
</reference>